<dbReference type="Proteomes" id="UP000249464">
    <property type="component" value="Unassembled WGS sequence"/>
</dbReference>
<gene>
    <name evidence="1" type="primary">BQ5605_C011g06643</name>
    <name evidence="1" type="ORF">BQ5605_C011G06643</name>
</gene>
<evidence type="ECO:0000313" key="2">
    <source>
        <dbReference type="Proteomes" id="UP000249464"/>
    </source>
</evidence>
<organism evidence="1 2">
    <name type="scientific">Microbotryum silenes-dioicae</name>
    <dbReference type="NCBI Taxonomy" id="796604"/>
    <lineage>
        <taxon>Eukaryota</taxon>
        <taxon>Fungi</taxon>
        <taxon>Dikarya</taxon>
        <taxon>Basidiomycota</taxon>
        <taxon>Pucciniomycotina</taxon>
        <taxon>Microbotryomycetes</taxon>
        <taxon>Microbotryales</taxon>
        <taxon>Microbotryaceae</taxon>
        <taxon>Microbotryum</taxon>
    </lineage>
</organism>
<name>A0A2X0LPN8_9BASI</name>
<accession>A0A2X0LPN8</accession>
<evidence type="ECO:0000313" key="1">
    <source>
        <dbReference type="EMBL" id="SGY12889.1"/>
    </source>
</evidence>
<proteinExistence type="predicted"/>
<protein>
    <submittedName>
        <fullName evidence="1">BQ5605_C011g06643 protein</fullName>
    </submittedName>
</protein>
<sequence>MFQKSLKRPRKRVPSVCGRAAAYRKWLAARFGWCCAWLQASNNPSVLCWLARCFVSGICGAVLFPEDKAARQQSGLAMFRALADSGPVLAQGTWADKTDLVACVTRLLSPISPICFEPGVPLPDHPIDHRS</sequence>
<dbReference type="AlphaFoldDB" id="A0A2X0LPN8"/>
<dbReference type="EMBL" id="FQNC01000011">
    <property type="protein sequence ID" value="SGY12889.1"/>
    <property type="molecule type" value="Genomic_DNA"/>
</dbReference>
<reference evidence="1 2" key="1">
    <citation type="submission" date="2016-11" db="EMBL/GenBank/DDBJ databases">
        <authorList>
            <person name="Jaros S."/>
            <person name="Januszkiewicz K."/>
            <person name="Wedrychowicz H."/>
        </authorList>
    </citation>
    <scope>NUCLEOTIDE SEQUENCE [LARGE SCALE GENOMIC DNA]</scope>
</reference>
<keyword evidence="2" id="KW-1185">Reference proteome</keyword>